<accession>A0A7I8DDG3</accession>
<dbReference type="AlphaFoldDB" id="A0A7I8DDG3"/>
<dbReference type="NCBIfam" id="TIGR02098">
    <property type="entry name" value="MJ0042_CXXC"/>
    <property type="match status" value="1"/>
</dbReference>
<dbReference type="Proteomes" id="UP000593802">
    <property type="component" value="Chromosome"/>
</dbReference>
<dbReference type="KEGG" id="eff:skT53_09160"/>
<dbReference type="InterPro" id="IPR011723">
    <property type="entry name" value="Znf/thioredoxin_put"/>
</dbReference>
<keyword evidence="2" id="KW-1185">Reference proteome</keyword>
<gene>
    <name evidence="1" type="ORF">skT53_09160</name>
</gene>
<reference evidence="1 2" key="1">
    <citation type="submission" date="2020-08" db="EMBL/GenBank/DDBJ databases">
        <title>Complete Genome Sequence of Effusibacillus dendaii Strain skT53, Isolated from Farmland soil.</title>
        <authorList>
            <person name="Konishi T."/>
            <person name="Kawasaki H."/>
        </authorList>
    </citation>
    <scope>NUCLEOTIDE SEQUENCE [LARGE SCALE GENOMIC DNA]</scope>
    <source>
        <strain evidence="2">skT53</strain>
    </source>
</reference>
<dbReference type="NCBIfam" id="NF045650">
    <property type="entry name" value="CD1247_Nterm"/>
    <property type="match status" value="1"/>
</dbReference>
<dbReference type="EMBL" id="AP023366">
    <property type="protein sequence ID" value="BCJ85931.1"/>
    <property type="molecule type" value="Genomic_DNA"/>
</dbReference>
<proteinExistence type="predicted"/>
<name>A0A7I8DDG3_9BACL</name>
<dbReference type="RefSeq" id="WP_200759991.1">
    <property type="nucleotide sequence ID" value="NZ_AP023366.1"/>
</dbReference>
<sequence length="147" mass="16768">MQDLKERMAYIMGLTAGLNVDQNSAEGRILIEVLDLLDDVIRSLDTIHVQQNDLEEYVAAIDEDLTDLENDFYDEYNEEEDDVQLYSVYGSTEAEDDDVEYLEIECPNCKQMVFVDSDLFEADDVAEVLCPECNETILVNEDVSMST</sequence>
<protein>
    <recommendedName>
        <fullName evidence="3">AraC family transcriptional regulator</fullName>
    </recommendedName>
</protein>
<evidence type="ECO:0000313" key="1">
    <source>
        <dbReference type="EMBL" id="BCJ85931.1"/>
    </source>
</evidence>
<evidence type="ECO:0008006" key="3">
    <source>
        <dbReference type="Google" id="ProtNLM"/>
    </source>
</evidence>
<organism evidence="1 2">
    <name type="scientific">Effusibacillus dendaii</name>
    <dbReference type="NCBI Taxonomy" id="2743772"/>
    <lineage>
        <taxon>Bacteria</taxon>
        <taxon>Bacillati</taxon>
        <taxon>Bacillota</taxon>
        <taxon>Bacilli</taxon>
        <taxon>Bacillales</taxon>
        <taxon>Alicyclobacillaceae</taxon>
        <taxon>Effusibacillus</taxon>
    </lineage>
</organism>
<dbReference type="InterPro" id="IPR054688">
    <property type="entry name" value="CD1247_N"/>
</dbReference>
<evidence type="ECO:0000313" key="2">
    <source>
        <dbReference type="Proteomes" id="UP000593802"/>
    </source>
</evidence>